<reference evidence="1 2" key="1">
    <citation type="submission" date="2023-11" db="EMBL/GenBank/DDBJ databases">
        <authorList>
            <person name="Okamura Y."/>
        </authorList>
    </citation>
    <scope>NUCLEOTIDE SEQUENCE [LARGE SCALE GENOMIC DNA]</scope>
</reference>
<evidence type="ECO:0000313" key="1">
    <source>
        <dbReference type="EMBL" id="CAK1540855.1"/>
    </source>
</evidence>
<protein>
    <submittedName>
        <fullName evidence="1">Uncharacterized protein</fullName>
    </submittedName>
</protein>
<dbReference type="AlphaFoldDB" id="A0AAV1IY16"/>
<name>A0AAV1IY16_9NEOP</name>
<accession>A0AAV1IY16</accession>
<dbReference type="Proteomes" id="UP001497472">
    <property type="component" value="Unassembled WGS sequence"/>
</dbReference>
<proteinExistence type="predicted"/>
<keyword evidence="2" id="KW-1185">Reference proteome</keyword>
<organism evidence="1 2">
    <name type="scientific">Leptosia nina</name>
    <dbReference type="NCBI Taxonomy" id="320188"/>
    <lineage>
        <taxon>Eukaryota</taxon>
        <taxon>Metazoa</taxon>
        <taxon>Ecdysozoa</taxon>
        <taxon>Arthropoda</taxon>
        <taxon>Hexapoda</taxon>
        <taxon>Insecta</taxon>
        <taxon>Pterygota</taxon>
        <taxon>Neoptera</taxon>
        <taxon>Endopterygota</taxon>
        <taxon>Lepidoptera</taxon>
        <taxon>Glossata</taxon>
        <taxon>Ditrysia</taxon>
        <taxon>Papilionoidea</taxon>
        <taxon>Pieridae</taxon>
        <taxon>Pierinae</taxon>
        <taxon>Leptosia</taxon>
    </lineage>
</organism>
<comment type="caution">
    <text evidence="1">The sequence shown here is derived from an EMBL/GenBank/DDBJ whole genome shotgun (WGS) entry which is preliminary data.</text>
</comment>
<sequence length="185" mass="21061">MWGNAFFTHDSRGLRRRGRYSFPRREVGQPLFRSFVFALKNGFLRRREPVGPAPPRAPLCDTLFKGDEHRIVDAACDRDFLRNRERRHNRAARCSRNKGLILNIAPFPGHAESTHCLGDCLPYGVIKIIIGNIRATSGGKLPVGVEELRLVPPRSAPDRGRDTDADAMRRERQQYCNYPLVDVIP</sequence>
<gene>
    <name evidence="1" type="ORF">LNINA_LOCUS876</name>
</gene>
<dbReference type="EMBL" id="CAVLEF010000001">
    <property type="protein sequence ID" value="CAK1540855.1"/>
    <property type="molecule type" value="Genomic_DNA"/>
</dbReference>
<evidence type="ECO:0000313" key="2">
    <source>
        <dbReference type="Proteomes" id="UP001497472"/>
    </source>
</evidence>